<sequence length="162" mass="17966">MFDHPSGDTCLNITKHEATVFIVSTASGPDAAWALCWRRHHREDKTNRALISEATGPRAALLALCDVLEKVEDPATLHVISDQDYIVKSIMSDLPVWVSKGFKTAKGKEVSNADLWQRIYARLSVHTVDAKHPSGDAEREELARLKAVTKKLLQAQKLASHT</sequence>
<organism evidence="2 3">
    <name type="scientific">Henriciella barbarensis</name>
    <dbReference type="NCBI Taxonomy" id="86342"/>
    <lineage>
        <taxon>Bacteria</taxon>
        <taxon>Pseudomonadati</taxon>
        <taxon>Pseudomonadota</taxon>
        <taxon>Alphaproteobacteria</taxon>
        <taxon>Hyphomonadales</taxon>
        <taxon>Hyphomonadaceae</taxon>
        <taxon>Henriciella</taxon>
    </lineage>
</organism>
<name>A0A399R3M5_9PROT</name>
<dbReference type="Pfam" id="PF00075">
    <property type="entry name" value="RNase_H"/>
    <property type="match status" value="1"/>
</dbReference>
<evidence type="ECO:0000259" key="1">
    <source>
        <dbReference type="PROSITE" id="PS50879"/>
    </source>
</evidence>
<dbReference type="InterPro" id="IPR036397">
    <property type="entry name" value="RNaseH_sf"/>
</dbReference>
<dbReference type="Proteomes" id="UP000265431">
    <property type="component" value="Unassembled WGS sequence"/>
</dbReference>
<dbReference type="Gene3D" id="3.30.420.10">
    <property type="entry name" value="Ribonuclease H-like superfamily/Ribonuclease H"/>
    <property type="match status" value="1"/>
</dbReference>
<dbReference type="PROSITE" id="PS50879">
    <property type="entry name" value="RNASE_H_1"/>
    <property type="match status" value="1"/>
</dbReference>
<keyword evidence="3" id="KW-1185">Reference proteome</keyword>
<accession>A0A399R3M5</accession>
<reference evidence="2 3" key="1">
    <citation type="submission" date="2018-08" db="EMBL/GenBank/DDBJ databases">
        <title>Henriciella mobilis sp. nov., isolated from seawater.</title>
        <authorList>
            <person name="Cheng H."/>
            <person name="Wu Y.-H."/>
            <person name="Xu X.-W."/>
            <person name="Guo L.-L."/>
        </authorList>
    </citation>
    <scope>NUCLEOTIDE SEQUENCE [LARGE SCALE GENOMIC DNA]</scope>
    <source>
        <strain evidence="2 3">CCUG66934</strain>
    </source>
</reference>
<dbReference type="OrthoDB" id="7845843at2"/>
<evidence type="ECO:0000313" key="2">
    <source>
        <dbReference type="EMBL" id="RIJ26126.1"/>
    </source>
</evidence>
<dbReference type="InterPro" id="IPR002156">
    <property type="entry name" value="RNaseH_domain"/>
</dbReference>
<dbReference type="GO" id="GO:0004523">
    <property type="term" value="F:RNA-DNA hybrid ribonuclease activity"/>
    <property type="evidence" value="ECO:0007669"/>
    <property type="project" value="InterPro"/>
</dbReference>
<evidence type="ECO:0000313" key="3">
    <source>
        <dbReference type="Proteomes" id="UP000265431"/>
    </source>
</evidence>
<dbReference type="EMBL" id="QWGB01000003">
    <property type="protein sequence ID" value="RIJ26126.1"/>
    <property type="molecule type" value="Genomic_DNA"/>
</dbReference>
<dbReference type="InterPro" id="IPR012337">
    <property type="entry name" value="RNaseH-like_sf"/>
</dbReference>
<dbReference type="GO" id="GO:0003676">
    <property type="term" value="F:nucleic acid binding"/>
    <property type="evidence" value="ECO:0007669"/>
    <property type="project" value="InterPro"/>
</dbReference>
<dbReference type="SUPFAM" id="SSF53098">
    <property type="entry name" value="Ribonuclease H-like"/>
    <property type="match status" value="1"/>
</dbReference>
<dbReference type="AlphaFoldDB" id="A0A399R3M5"/>
<proteinExistence type="predicted"/>
<comment type="caution">
    <text evidence="2">The sequence shown here is derived from an EMBL/GenBank/DDBJ whole genome shotgun (WGS) entry which is preliminary data.</text>
</comment>
<feature type="domain" description="RNase H type-1" evidence="1">
    <location>
        <begin position="15"/>
        <end position="154"/>
    </location>
</feature>
<protein>
    <recommendedName>
        <fullName evidence="1">RNase H type-1 domain-containing protein</fullName>
    </recommendedName>
</protein>
<gene>
    <name evidence="2" type="ORF">D1224_00460</name>
</gene>